<sequence>MNDEWRRPYRGPVKAVVLDWAGTVLDHGSLAPMGAFVRAFAEFGVAVSIAEARGPMGMAKADHIRAVGRAVNAAWRARHGRDFSEADVQAIFTVFEPMNIAAVRDHAALIPGVAPALAALAGRGIRIGSTTGYTRPIMEALAPLAAAQGFAPEVMVCAGDLAAGRPAPLQMWQAMARMGVWPAAAVVKVDDTPPGIGEGRAAGCWTVGVALTGNIAGLTAEALAALPEPERAALRARATAELQAAGAHLVIDSAAELPRAIEAIEARQAAGEAPG</sequence>
<keyword evidence="2 9" id="KW-0479">Metal-binding</keyword>
<name>A0A327MI99_9PROT</name>
<dbReference type="HAMAP" id="MF_01375">
    <property type="entry name" value="PhnX"/>
    <property type="match status" value="1"/>
</dbReference>
<evidence type="ECO:0000256" key="7">
    <source>
        <dbReference type="ARBA" id="ARBA00056573"/>
    </source>
</evidence>
<evidence type="ECO:0000256" key="5">
    <source>
        <dbReference type="ARBA" id="ARBA00023270"/>
    </source>
</evidence>
<feature type="active site" description="Schiff-base intermediate with substrate" evidence="9">
    <location>
        <position position="60"/>
    </location>
</feature>
<evidence type="ECO:0000256" key="8">
    <source>
        <dbReference type="ARBA" id="ARBA00066472"/>
    </source>
</evidence>
<comment type="caution">
    <text evidence="10">The sequence shown here is derived from an EMBL/GenBank/DDBJ whole genome shotgun (WGS) entry which is preliminary data.</text>
</comment>
<evidence type="ECO:0000256" key="1">
    <source>
        <dbReference type="ARBA" id="ARBA00011738"/>
    </source>
</evidence>
<dbReference type="NCBIfam" id="TIGR01422">
    <property type="entry name" value="phosphonatase"/>
    <property type="match status" value="1"/>
</dbReference>
<dbReference type="Gene3D" id="3.40.50.1000">
    <property type="entry name" value="HAD superfamily/HAD-like"/>
    <property type="match status" value="1"/>
</dbReference>
<dbReference type="Proteomes" id="UP000249065">
    <property type="component" value="Unassembled WGS sequence"/>
</dbReference>
<dbReference type="InterPro" id="IPR023198">
    <property type="entry name" value="PGP-like_dom2"/>
</dbReference>
<dbReference type="SFLD" id="SFLDG01129">
    <property type="entry name" value="C1.5:_HAD__Beta-PGM__Phosphata"/>
    <property type="match status" value="1"/>
</dbReference>
<feature type="active site" description="Nucleophile" evidence="9">
    <location>
        <position position="19"/>
    </location>
</feature>
<dbReference type="InterPro" id="IPR006323">
    <property type="entry name" value="Phosphonoacetald_hydro"/>
</dbReference>
<dbReference type="InterPro" id="IPR023214">
    <property type="entry name" value="HAD_sf"/>
</dbReference>
<dbReference type="GO" id="GO:0019700">
    <property type="term" value="P:organic phosphonate catabolic process"/>
    <property type="evidence" value="ECO:0007669"/>
    <property type="project" value="InterPro"/>
</dbReference>
<dbReference type="EMBL" id="QLIX01000003">
    <property type="protein sequence ID" value="RAI59908.1"/>
    <property type="molecule type" value="Genomic_DNA"/>
</dbReference>
<dbReference type="RefSeq" id="WP_111468938.1">
    <property type="nucleotide sequence ID" value="NZ_QLIX01000003.1"/>
</dbReference>
<feature type="binding site" evidence="9">
    <location>
        <position position="21"/>
    </location>
    <ligand>
        <name>Mg(2+)</name>
        <dbReference type="ChEBI" id="CHEBI:18420"/>
    </ligand>
</feature>
<dbReference type="SUPFAM" id="SSF56784">
    <property type="entry name" value="HAD-like"/>
    <property type="match status" value="1"/>
</dbReference>
<feature type="binding site" evidence="9">
    <location>
        <position position="19"/>
    </location>
    <ligand>
        <name>Mg(2+)</name>
        <dbReference type="ChEBI" id="CHEBI:18420"/>
    </ligand>
</feature>
<comment type="function">
    <text evidence="7 9">Involved in phosphonate degradation.</text>
</comment>
<dbReference type="FunFam" id="1.10.150.240:FF:000006">
    <property type="entry name" value="Phosphonoacetaldehyde hydrolase"/>
    <property type="match status" value="1"/>
</dbReference>
<dbReference type="InterPro" id="IPR036412">
    <property type="entry name" value="HAD-like_sf"/>
</dbReference>
<dbReference type="InterPro" id="IPR050155">
    <property type="entry name" value="HAD-like_hydrolase_sf"/>
</dbReference>
<keyword evidence="11" id="KW-1185">Reference proteome</keyword>
<gene>
    <name evidence="9" type="primary">phnX</name>
    <name evidence="10" type="ORF">DOO78_06590</name>
</gene>
<dbReference type="PANTHER" id="PTHR43434">
    <property type="entry name" value="PHOSPHOGLYCOLATE PHOSPHATASE"/>
    <property type="match status" value="1"/>
</dbReference>
<evidence type="ECO:0000313" key="11">
    <source>
        <dbReference type="Proteomes" id="UP000249065"/>
    </source>
</evidence>
<evidence type="ECO:0000313" key="10">
    <source>
        <dbReference type="EMBL" id="RAI59908.1"/>
    </source>
</evidence>
<dbReference type="Pfam" id="PF00702">
    <property type="entry name" value="Hydrolase"/>
    <property type="match status" value="1"/>
</dbReference>
<evidence type="ECO:0000256" key="9">
    <source>
        <dbReference type="HAMAP-Rule" id="MF_01375"/>
    </source>
</evidence>
<evidence type="ECO:0000256" key="4">
    <source>
        <dbReference type="ARBA" id="ARBA00022842"/>
    </source>
</evidence>
<dbReference type="GO" id="GO:0006281">
    <property type="term" value="P:DNA repair"/>
    <property type="evidence" value="ECO:0007669"/>
    <property type="project" value="TreeGrafter"/>
</dbReference>
<dbReference type="GO" id="GO:0008967">
    <property type="term" value="F:phosphoglycolate phosphatase activity"/>
    <property type="evidence" value="ECO:0007669"/>
    <property type="project" value="TreeGrafter"/>
</dbReference>
<dbReference type="GO" id="GO:0005829">
    <property type="term" value="C:cytosol"/>
    <property type="evidence" value="ECO:0007669"/>
    <property type="project" value="TreeGrafter"/>
</dbReference>
<keyword evidence="3 9" id="KW-0378">Hydrolase</keyword>
<comment type="catalytic activity">
    <reaction evidence="6 9">
        <text>phosphonoacetaldehyde + H2O = acetaldehyde + phosphate + H(+)</text>
        <dbReference type="Rhea" id="RHEA:18905"/>
        <dbReference type="ChEBI" id="CHEBI:15343"/>
        <dbReference type="ChEBI" id="CHEBI:15377"/>
        <dbReference type="ChEBI" id="CHEBI:15378"/>
        <dbReference type="ChEBI" id="CHEBI:43474"/>
        <dbReference type="ChEBI" id="CHEBI:58383"/>
        <dbReference type="EC" id="3.11.1.1"/>
    </reaction>
</comment>
<dbReference type="PANTHER" id="PTHR43434:SF19">
    <property type="entry name" value="PHOSPHONOACETALDEHYDE HYDROLASE"/>
    <property type="match status" value="1"/>
</dbReference>
<dbReference type="NCBIfam" id="TIGR01509">
    <property type="entry name" value="HAD-SF-IA-v3"/>
    <property type="match status" value="1"/>
</dbReference>
<dbReference type="GO" id="GO:0050194">
    <property type="term" value="F:phosphonoacetaldehyde hydrolase activity"/>
    <property type="evidence" value="ECO:0007669"/>
    <property type="project" value="UniProtKB-UniRule"/>
</dbReference>
<dbReference type="EC" id="3.11.1.1" evidence="8 9"/>
<keyword evidence="5 9" id="KW-0704">Schiff base</keyword>
<dbReference type="OrthoDB" id="5504491at2"/>
<dbReference type="AlphaFoldDB" id="A0A327MI99"/>
<dbReference type="InterPro" id="IPR006439">
    <property type="entry name" value="HAD-SF_hydro_IA"/>
</dbReference>
<protein>
    <recommendedName>
        <fullName evidence="8 9">Phosphonoacetaldehyde hydrolase</fullName>
        <shortName evidence="9">Phosphonatase</shortName>
        <ecNumber evidence="8 9">3.11.1.1</ecNumber>
    </recommendedName>
    <alternativeName>
        <fullName evidence="9">Phosphonoacetaldehyde phosphonohydrolase</fullName>
    </alternativeName>
</protein>
<feature type="binding site" evidence="9">
    <location>
        <position position="191"/>
    </location>
    <ligand>
        <name>Mg(2+)</name>
        <dbReference type="ChEBI" id="CHEBI:18420"/>
    </ligand>
</feature>
<evidence type="ECO:0000256" key="3">
    <source>
        <dbReference type="ARBA" id="ARBA00022801"/>
    </source>
</evidence>
<dbReference type="Gene3D" id="1.10.150.240">
    <property type="entry name" value="Putative phosphatase, domain 2"/>
    <property type="match status" value="1"/>
</dbReference>
<evidence type="ECO:0000256" key="2">
    <source>
        <dbReference type="ARBA" id="ARBA00022723"/>
    </source>
</evidence>
<evidence type="ECO:0000256" key="6">
    <source>
        <dbReference type="ARBA" id="ARBA00052005"/>
    </source>
</evidence>
<reference evidence="11" key="1">
    <citation type="submission" date="2018-06" db="EMBL/GenBank/DDBJ databases">
        <authorList>
            <person name="Khan S.A."/>
        </authorList>
    </citation>
    <scope>NUCLEOTIDE SEQUENCE [LARGE SCALE GENOMIC DNA]</scope>
    <source>
        <strain evidence="11">DB-1506</strain>
    </source>
</reference>
<comment type="subunit">
    <text evidence="1 9">Homodimer.</text>
</comment>
<organism evidence="10 11">
    <name type="scientific">Roseicella frigidaeris</name>
    <dbReference type="NCBI Taxonomy" id="2230885"/>
    <lineage>
        <taxon>Bacteria</taxon>
        <taxon>Pseudomonadati</taxon>
        <taxon>Pseudomonadota</taxon>
        <taxon>Alphaproteobacteria</taxon>
        <taxon>Acetobacterales</taxon>
        <taxon>Roseomonadaceae</taxon>
        <taxon>Roseicella</taxon>
    </lineage>
</organism>
<comment type="cofactor">
    <cofactor evidence="9">
        <name>Mg(2+)</name>
        <dbReference type="ChEBI" id="CHEBI:18420"/>
    </cofactor>
    <text evidence="9">Binds 1 Mg(2+) ion per subunit.</text>
</comment>
<comment type="similarity">
    <text evidence="9">Belongs to the HAD-like hydrolase superfamily. PhnX family.</text>
</comment>
<accession>A0A327MI99</accession>
<dbReference type="GO" id="GO:0000287">
    <property type="term" value="F:magnesium ion binding"/>
    <property type="evidence" value="ECO:0007669"/>
    <property type="project" value="UniProtKB-UniRule"/>
</dbReference>
<dbReference type="SFLD" id="SFLDS00003">
    <property type="entry name" value="Haloacid_Dehalogenase"/>
    <property type="match status" value="1"/>
</dbReference>
<keyword evidence="4 9" id="KW-0460">Magnesium</keyword>
<proteinExistence type="inferred from homology"/>